<evidence type="ECO:0000256" key="11">
    <source>
        <dbReference type="ARBA" id="ARBA00023136"/>
    </source>
</evidence>
<comment type="caution">
    <text evidence="19">The sequence shown here is derived from an EMBL/GenBank/DDBJ whole genome shotgun (WGS) entry which is preliminary data.</text>
</comment>
<evidence type="ECO:0000256" key="13">
    <source>
        <dbReference type="PROSITE-ProRule" id="PRU01360"/>
    </source>
</evidence>
<evidence type="ECO:0000256" key="12">
    <source>
        <dbReference type="ARBA" id="ARBA00023237"/>
    </source>
</evidence>
<dbReference type="NCBIfam" id="TIGR01783">
    <property type="entry name" value="TonB-siderophor"/>
    <property type="match status" value="1"/>
</dbReference>
<dbReference type="Pfam" id="PF00593">
    <property type="entry name" value="TonB_dep_Rec_b-barrel"/>
    <property type="match status" value="1"/>
</dbReference>
<evidence type="ECO:0000259" key="17">
    <source>
        <dbReference type="Pfam" id="PF07715"/>
    </source>
</evidence>
<evidence type="ECO:0000256" key="6">
    <source>
        <dbReference type="ARBA" id="ARBA00022692"/>
    </source>
</evidence>
<dbReference type="PANTHER" id="PTHR32552:SF68">
    <property type="entry name" value="FERRICHROME OUTER MEMBRANE TRANSPORTER_PHAGE RECEPTOR"/>
    <property type="match status" value="1"/>
</dbReference>
<keyword evidence="8" id="KW-0408">Iron</keyword>
<comment type="subcellular location">
    <subcellularLocation>
        <location evidence="1 13">Cell outer membrane</location>
        <topology evidence="1 13">Multi-pass membrane protein</topology>
    </subcellularLocation>
</comment>
<dbReference type="FunFam" id="2.40.170.20:FF:000005">
    <property type="entry name" value="TonB-dependent siderophore receptor"/>
    <property type="match status" value="1"/>
</dbReference>
<keyword evidence="4 13" id="KW-1134">Transmembrane beta strand</keyword>
<evidence type="ECO:0000256" key="9">
    <source>
        <dbReference type="ARBA" id="ARBA00023065"/>
    </source>
</evidence>
<dbReference type="GeneID" id="57098917"/>
<keyword evidence="7" id="KW-0732">Signal</keyword>
<evidence type="ECO:0000256" key="7">
    <source>
        <dbReference type="ARBA" id="ARBA00022729"/>
    </source>
</evidence>
<dbReference type="Pfam" id="PF07715">
    <property type="entry name" value="Plug"/>
    <property type="match status" value="1"/>
</dbReference>
<evidence type="ECO:0000256" key="5">
    <source>
        <dbReference type="ARBA" id="ARBA00022496"/>
    </source>
</evidence>
<protein>
    <submittedName>
        <fullName evidence="19">Ferrichrome-iron receptor</fullName>
    </submittedName>
</protein>
<dbReference type="InterPro" id="IPR000531">
    <property type="entry name" value="Beta-barrel_TonB"/>
</dbReference>
<reference evidence="19 20" key="1">
    <citation type="submission" date="2015-02" db="EMBL/GenBank/DDBJ databases">
        <title>Nostoc linckia genome annotation.</title>
        <authorList>
            <person name="Zhou Z."/>
        </authorList>
    </citation>
    <scope>NUCLEOTIDE SEQUENCE [LARGE SCALE GENOMIC DNA]</scope>
    <source>
        <strain evidence="20">z8</strain>
    </source>
</reference>
<keyword evidence="10 14" id="KW-0798">TonB box</keyword>
<comment type="similarity">
    <text evidence="2 13 14">Belongs to the TonB-dependent receptor family.</text>
</comment>
<feature type="compositionally biased region" description="Low complexity" evidence="15">
    <location>
        <begin position="181"/>
        <end position="191"/>
    </location>
</feature>
<evidence type="ECO:0000256" key="1">
    <source>
        <dbReference type="ARBA" id="ARBA00004571"/>
    </source>
</evidence>
<dbReference type="Pfam" id="PF11741">
    <property type="entry name" value="AMIN"/>
    <property type="match status" value="1"/>
</dbReference>
<evidence type="ECO:0000256" key="8">
    <source>
        <dbReference type="ARBA" id="ARBA00023004"/>
    </source>
</evidence>
<accession>A0A9Q5Z894</accession>
<dbReference type="FunFam" id="2.170.130.10:FF:000001">
    <property type="entry name" value="Catecholate siderophore TonB-dependent receptor"/>
    <property type="match status" value="1"/>
</dbReference>
<dbReference type="PANTHER" id="PTHR32552">
    <property type="entry name" value="FERRICHROME IRON RECEPTOR-RELATED"/>
    <property type="match status" value="1"/>
</dbReference>
<keyword evidence="12 13" id="KW-0998">Cell outer membrane</keyword>
<dbReference type="InterPro" id="IPR012910">
    <property type="entry name" value="Plug_dom"/>
</dbReference>
<evidence type="ECO:0000313" key="19">
    <source>
        <dbReference type="EMBL" id="PHJ99023.1"/>
    </source>
</evidence>
<keyword evidence="3 13" id="KW-0813">Transport</keyword>
<dbReference type="CDD" id="cd01347">
    <property type="entry name" value="ligand_gated_channel"/>
    <property type="match status" value="1"/>
</dbReference>
<feature type="compositionally biased region" description="Low complexity" evidence="15">
    <location>
        <begin position="163"/>
        <end position="174"/>
    </location>
</feature>
<dbReference type="Proteomes" id="UP000222310">
    <property type="component" value="Unassembled WGS sequence"/>
</dbReference>
<keyword evidence="5" id="KW-0410">Iron transport</keyword>
<evidence type="ECO:0000256" key="3">
    <source>
        <dbReference type="ARBA" id="ARBA00022448"/>
    </source>
</evidence>
<feature type="domain" description="TonB-dependent receptor-like beta-barrel" evidence="16">
    <location>
        <begin position="391"/>
        <end position="822"/>
    </location>
</feature>
<keyword evidence="6 13" id="KW-0812">Transmembrane</keyword>
<dbReference type="GO" id="GO:0015344">
    <property type="term" value="F:siderophore uptake transmembrane transporter activity"/>
    <property type="evidence" value="ECO:0007669"/>
    <property type="project" value="TreeGrafter"/>
</dbReference>
<dbReference type="GO" id="GO:0009279">
    <property type="term" value="C:cell outer membrane"/>
    <property type="evidence" value="ECO:0007669"/>
    <property type="project" value="UniProtKB-SubCell"/>
</dbReference>
<feature type="domain" description="TonB-dependent receptor plug" evidence="17">
    <location>
        <begin position="223"/>
        <end position="318"/>
    </location>
</feature>
<evidence type="ECO:0000313" key="20">
    <source>
        <dbReference type="Proteomes" id="UP000222310"/>
    </source>
</evidence>
<proteinExistence type="inferred from homology"/>
<dbReference type="GO" id="GO:0038023">
    <property type="term" value="F:signaling receptor activity"/>
    <property type="evidence" value="ECO:0007669"/>
    <property type="project" value="InterPro"/>
</dbReference>
<evidence type="ECO:0000256" key="4">
    <source>
        <dbReference type="ARBA" id="ARBA00022452"/>
    </source>
</evidence>
<feature type="region of interest" description="Disordered" evidence="15">
    <location>
        <begin position="161"/>
        <end position="195"/>
    </location>
</feature>
<dbReference type="Gene3D" id="2.40.170.20">
    <property type="entry name" value="TonB-dependent receptor, beta-barrel domain"/>
    <property type="match status" value="1"/>
</dbReference>
<dbReference type="SUPFAM" id="SSF56935">
    <property type="entry name" value="Porins"/>
    <property type="match status" value="1"/>
</dbReference>
<evidence type="ECO:0000256" key="14">
    <source>
        <dbReference type="RuleBase" id="RU003357"/>
    </source>
</evidence>
<organism evidence="19 20">
    <name type="scientific">Nostoc linckia z8</name>
    <dbReference type="NCBI Taxonomy" id="1628746"/>
    <lineage>
        <taxon>Bacteria</taxon>
        <taxon>Bacillati</taxon>
        <taxon>Cyanobacteriota</taxon>
        <taxon>Cyanophyceae</taxon>
        <taxon>Nostocales</taxon>
        <taxon>Nostocaceae</taxon>
        <taxon>Nostoc</taxon>
    </lineage>
</organism>
<dbReference type="RefSeq" id="WP_099072575.1">
    <property type="nucleotide sequence ID" value="NZ_LAHD01000092.1"/>
</dbReference>
<dbReference type="PROSITE" id="PS52016">
    <property type="entry name" value="TONB_DEPENDENT_REC_3"/>
    <property type="match status" value="1"/>
</dbReference>
<dbReference type="InterPro" id="IPR039426">
    <property type="entry name" value="TonB-dep_rcpt-like"/>
</dbReference>
<dbReference type="Gene3D" id="2.170.130.10">
    <property type="entry name" value="TonB-dependent receptor, plug domain"/>
    <property type="match status" value="1"/>
</dbReference>
<dbReference type="InterPro" id="IPR010105">
    <property type="entry name" value="TonB_sidphr_rcpt"/>
</dbReference>
<dbReference type="InterPro" id="IPR037066">
    <property type="entry name" value="Plug_dom_sf"/>
</dbReference>
<evidence type="ECO:0000256" key="2">
    <source>
        <dbReference type="ARBA" id="ARBA00009810"/>
    </source>
</evidence>
<dbReference type="GO" id="GO:0015891">
    <property type="term" value="P:siderophore transport"/>
    <property type="evidence" value="ECO:0007669"/>
    <property type="project" value="InterPro"/>
</dbReference>
<keyword evidence="11 13" id="KW-0472">Membrane</keyword>
<keyword evidence="19" id="KW-0675">Receptor</keyword>
<keyword evidence="9" id="KW-0406">Ion transport</keyword>
<dbReference type="InterPro" id="IPR036942">
    <property type="entry name" value="Beta-barrel_TonB_sf"/>
</dbReference>
<evidence type="ECO:0000259" key="18">
    <source>
        <dbReference type="Pfam" id="PF11741"/>
    </source>
</evidence>
<name>A0A9Q5Z894_NOSLI</name>
<gene>
    <name evidence="19" type="ORF">VF08_25950</name>
</gene>
<feature type="domain" description="AMIN" evidence="18">
    <location>
        <begin position="65"/>
        <end position="160"/>
    </location>
</feature>
<sequence length="853" mass="94580">MKSRLLCGISSVTSALTLMTILIKPATGNEVLELKEMSEQPHFVKNLAPLLVQQPVSPVVKVTGVKLNNTSTGIELVLQTSQGEALQPVTKAEANSLIADIQNAVLELPDGQEFRVDNPVKGIVSVTVTTLDANSIRVTAIGEADSPNVELFDDPEGLVFGFTPASSAQTQTQPTSPPQPSSETEPEQPTAQDDRPIELVVTGEQDGYRVPDATTATKTDTPLRDIPQSIQVIPRQIIEDQKTTRLRDVLQNVSGVTPGAGYQNSFDRVRIRGFAQETTFRDGIRDNFPSTDFANVERVEVLKGPASVLFGQTEPGGIVNLVTKQPLSDPYYNVDLSVGNYAFYRSAFDLSGPLNPDKTLLYRLNVAYENAGSFRDFISSQNIFVAPVIAWKLNENTDLKLFFEYNDRDYKPDRGVFVIGDRPGSVPINRFFGEPAINEGTVTNYKFGYNLEHRFNENWQLRQTLSTNILKTDEIRVQFRGLEADGRTGRRDIANFGGTTQEDYRLQTDVIGNFKTGTITHKLLFGIDLNRFTDISNGFSNGPFASIDVFNPVYFVPITRPTTPYIVQNFTDTFGFYLQDQVTIADNLKLLLGGRFDTVNILQKDLAAQSSTSDNNSAFTPRVGIVYQPTPPVSLYASYAESFVPQYGRSRDNSPFVPERSKQYEVGVKGELFDGKLSATLAAYHLTKSNVLTTDPIDTNFSIQVGEQTSKGIELDIVGEITPGWNVIATYGYTDARVTRDNDLPVGNRLQNVAENTASLWTTYELQQGNFKGLGFGLGFYYVGDRPGDFEQSFILPSYFRTDAALFYKQDNWRLGLNIKNLFDINYYVETQGREVVYPGAPFTVIGSVSFTF</sequence>
<evidence type="ECO:0000256" key="10">
    <source>
        <dbReference type="ARBA" id="ARBA00023077"/>
    </source>
</evidence>
<dbReference type="AlphaFoldDB" id="A0A9Q5Z894"/>
<evidence type="ECO:0000256" key="15">
    <source>
        <dbReference type="SAM" id="MobiDB-lite"/>
    </source>
</evidence>
<dbReference type="EMBL" id="LAHD01000092">
    <property type="protein sequence ID" value="PHJ99023.1"/>
    <property type="molecule type" value="Genomic_DNA"/>
</dbReference>
<evidence type="ECO:0000259" key="16">
    <source>
        <dbReference type="Pfam" id="PF00593"/>
    </source>
</evidence>
<dbReference type="InterPro" id="IPR021731">
    <property type="entry name" value="AMIN_dom"/>
</dbReference>